<protein>
    <submittedName>
        <fullName evidence="8">Uncharacterized protein</fullName>
    </submittedName>
</protein>
<dbReference type="EMBL" id="CAJOBI010004031">
    <property type="protein sequence ID" value="CAF3988654.1"/>
    <property type="molecule type" value="Genomic_DNA"/>
</dbReference>
<evidence type="ECO:0000256" key="7">
    <source>
        <dbReference type="SAM" id="Phobius"/>
    </source>
</evidence>
<keyword evidence="3 7" id="KW-0812">Transmembrane</keyword>
<gene>
    <name evidence="11" type="ORF">BYL167_LOCUS8701</name>
    <name evidence="8" type="ORF">CJN711_LOCUS31700</name>
    <name evidence="9" type="ORF">KQP761_LOCUS20949</name>
    <name evidence="10" type="ORF">MBJ925_LOCUS18403</name>
    <name evidence="12" type="ORF">SMN809_LOCUS11272</name>
</gene>
<dbReference type="EMBL" id="CAJOBH010002419">
    <property type="protein sequence ID" value="CAF3905555.1"/>
    <property type="molecule type" value="Genomic_DNA"/>
</dbReference>
<evidence type="ECO:0000256" key="2">
    <source>
        <dbReference type="ARBA" id="ARBA00005876"/>
    </source>
</evidence>
<dbReference type="Gene3D" id="2.60.40.1660">
    <property type="entry name" value="Na, k-atpase alpha subunit"/>
    <property type="match status" value="1"/>
</dbReference>
<dbReference type="GO" id="GO:0030007">
    <property type="term" value="P:intracellular potassium ion homeostasis"/>
    <property type="evidence" value="ECO:0007669"/>
    <property type="project" value="TreeGrafter"/>
</dbReference>
<evidence type="ECO:0000256" key="5">
    <source>
        <dbReference type="ARBA" id="ARBA00022989"/>
    </source>
</evidence>
<dbReference type="Proteomes" id="UP000681967">
    <property type="component" value="Unassembled WGS sequence"/>
</dbReference>
<name>A0A815YA02_9BILA</name>
<evidence type="ECO:0000256" key="6">
    <source>
        <dbReference type="ARBA" id="ARBA00023136"/>
    </source>
</evidence>
<dbReference type="Pfam" id="PF00287">
    <property type="entry name" value="Na_K-ATPase"/>
    <property type="match status" value="1"/>
</dbReference>
<keyword evidence="6 7" id="KW-0472">Membrane</keyword>
<dbReference type="EMBL" id="CAJNRE010009202">
    <property type="protein sequence ID" value="CAF2080176.1"/>
    <property type="molecule type" value="Genomic_DNA"/>
</dbReference>
<evidence type="ECO:0000313" key="13">
    <source>
        <dbReference type="Proteomes" id="UP000663855"/>
    </source>
</evidence>
<dbReference type="Proteomes" id="UP000676336">
    <property type="component" value="Unassembled WGS sequence"/>
</dbReference>
<accession>A0A815YA02</accession>
<dbReference type="EMBL" id="CAJNOW010010825">
    <property type="protein sequence ID" value="CAF1588667.1"/>
    <property type="molecule type" value="Genomic_DNA"/>
</dbReference>
<evidence type="ECO:0000256" key="1">
    <source>
        <dbReference type="ARBA" id="ARBA00004606"/>
    </source>
</evidence>
<comment type="similarity">
    <text evidence="2">Belongs to the X(+)/potassium ATPases subunit beta family.</text>
</comment>
<sequence length="288" mass="33432">MNRLLSIIADTVYDSKRKEFLGRDSTRWGKLAIFYFFFHFGLAGFFFTLLFVFMLLVPQDRPRFHGNASCMQARGKPLAPGLGFRPQMSAVHNIISVDKYQFDRYVKSLHQYLRVYYWKYDIDRFNQTKKFTISDPGDCTPQNQYGFASGKPCILVKMNKIIGFEPKPGYMPKDKEAYQNAGCRPNPNAISIHCTGESATDAANIRNITYISENDHDKNCGSLDTKWFPYQGKIHRQDVYQAPYIWAQFNDVKPNVLINVICRIYAENINYNKLGYRALTQFKLIIKN</sequence>
<feature type="transmembrane region" description="Helical" evidence="7">
    <location>
        <begin position="32"/>
        <end position="57"/>
    </location>
</feature>
<evidence type="ECO:0000313" key="10">
    <source>
        <dbReference type="EMBL" id="CAF2080176.1"/>
    </source>
</evidence>
<dbReference type="GO" id="GO:0001671">
    <property type="term" value="F:ATPase activator activity"/>
    <property type="evidence" value="ECO:0007669"/>
    <property type="project" value="TreeGrafter"/>
</dbReference>
<evidence type="ECO:0000313" key="8">
    <source>
        <dbReference type="EMBL" id="CAF1568217.1"/>
    </source>
</evidence>
<dbReference type="AlphaFoldDB" id="A0A815YA02"/>
<dbReference type="GO" id="GO:0005890">
    <property type="term" value="C:sodium:potassium-exchanging ATPase complex"/>
    <property type="evidence" value="ECO:0007669"/>
    <property type="project" value="InterPro"/>
</dbReference>
<dbReference type="InterPro" id="IPR000402">
    <property type="entry name" value="Na/K_ATPase_sub_beta"/>
</dbReference>
<comment type="caution">
    <text evidence="8">The sequence shown here is derived from an EMBL/GenBank/DDBJ whole genome shotgun (WGS) entry which is preliminary data.</text>
</comment>
<proteinExistence type="inferred from homology"/>
<dbReference type="GO" id="GO:0006883">
    <property type="term" value="P:intracellular sodium ion homeostasis"/>
    <property type="evidence" value="ECO:0007669"/>
    <property type="project" value="TreeGrafter"/>
</dbReference>
<dbReference type="Proteomes" id="UP000663824">
    <property type="component" value="Unassembled WGS sequence"/>
</dbReference>
<evidence type="ECO:0000256" key="4">
    <source>
        <dbReference type="ARBA" id="ARBA00022968"/>
    </source>
</evidence>
<evidence type="ECO:0000313" key="11">
    <source>
        <dbReference type="EMBL" id="CAF3905555.1"/>
    </source>
</evidence>
<evidence type="ECO:0000313" key="12">
    <source>
        <dbReference type="EMBL" id="CAF3988654.1"/>
    </source>
</evidence>
<dbReference type="EMBL" id="CAJNOV010015161">
    <property type="protein sequence ID" value="CAF1568217.1"/>
    <property type="molecule type" value="Genomic_DNA"/>
</dbReference>
<dbReference type="Proteomes" id="UP000663855">
    <property type="component" value="Unassembled WGS sequence"/>
</dbReference>
<keyword evidence="4" id="KW-0735">Signal-anchor</keyword>
<dbReference type="PANTHER" id="PTHR11523">
    <property type="entry name" value="SODIUM/POTASSIUM-DEPENDENT ATPASE BETA SUBUNIT"/>
    <property type="match status" value="1"/>
</dbReference>
<organism evidence="8 13">
    <name type="scientific">Rotaria magnacalcarata</name>
    <dbReference type="NCBI Taxonomy" id="392030"/>
    <lineage>
        <taxon>Eukaryota</taxon>
        <taxon>Metazoa</taxon>
        <taxon>Spiralia</taxon>
        <taxon>Gnathifera</taxon>
        <taxon>Rotifera</taxon>
        <taxon>Eurotatoria</taxon>
        <taxon>Bdelloidea</taxon>
        <taxon>Philodinida</taxon>
        <taxon>Philodinidae</taxon>
        <taxon>Rotaria</taxon>
    </lineage>
</organism>
<dbReference type="GO" id="GO:1990573">
    <property type="term" value="P:potassium ion import across plasma membrane"/>
    <property type="evidence" value="ECO:0007669"/>
    <property type="project" value="TreeGrafter"/>
</dbReference>
<dbReference type="GO" id="GO:0036376">
    <property type="term" value="P:sodium ion export across plasma membrane"/>
    <property type="evidence" value="ECO:0007669"/>
    <property type="project" value="TreeGrafter"/>
</dbReference>
<comment type="subcellular location">
    <subcellularLocation>
        <location evidence="1">Membrane</location>
        <topology evidence="1">Single-pass type II membrane protein</topology>
    </subcellularLocation>
</comment>
<dbReference type="PANTHER" id="PTHR11523:SF28">
    <property type="entry name" value="NA_K-ATPASE BETA SUBUNIT ISOFORM 4-RELATED"/>
    <property type="match status" value="1"/>
</dbReference>
<keyword evidence="5 7" id="KW-1133">Transmembrane helix</keyword>
<evidence type="ECO:0000313" key="9">
    <source>
        <dbReference type="EMBL" id="CAF1588667.1"/>
    </source>
</evidence>
<dbReference type="Proteomes" id="UP000663834">
    <property type="component" value="Unassembled WGS sequence"/>
</dbReference>
<dbReference type="OrthoDB" id="5912413at2759"/>
<reference evidence="8" key="1">
    <citation type="submission" date="2021-02" db="EMBL/GenBank/DDBJ databases">
        <authorList>
            <person name="Nowell W R."/>
        </authorList>
    </citation>
    <scope>NUCLEOTIDE SEQUENCE</scope>
</reference>
<dbReference type="InterPro" id="IPR038702">
    <property type="entry name" value="Na/K_ATPase_sub_beta_sf"/>
</dbReference>
<evidence type="ECO:0000256" key="3">
    <source>
        <dbReference type="ARBA" id="ARBA00022692"/>
    </source>
</evidence>